<sequence length="503" mass="54459">MTFVFEDLELDLGTVELRRAGVRVPMEPQTFEVLGYLVTHRERVVSKEELMDAVWGGRFVSESAVTSRIKQARQAVGDNGQAQRLIRTVHGKGYRFVGTVAAAAPVSVRHDPVRYAVSDGLHLAYQVTGGGERDIVLVPGFVSHLELDWAEPRHAAFLDRLGSMGRLIRFDKRGTGLSDRPSGVPDLETRMHDVLAVMDAAGSRRAVLFGYSEGGPMAALLAAMHPDRVEALILYGSYAKRERSADYPWAPTRAEREAYVDRLAGEWSWEADMRVMAPSADEAMARWWGQRARASATPSTVRALIAMNTLVDVRDALGSIRVPTLVLHRRGDQDSRVEEGRYLARNIPGAAFAELPGTDHFVAVDSDQILDQVAEFLAGARAAELPPLALGAVLAVRGPAPELSAVRTARTPGGTTIAVYDGPATAIRDVLGVRRREGVRFGLHIAELARTGNVVDGPGVRVAEALAERAEPGELLVSATVRDLVAASGITLERAGDDAYRPG</sequence>
<dbReference type="InterPro" id="IPR016032">
    <property type="entry name" value="Sig_transdc_resp-reg_C-effctor"/>
</dbReference>
<comment type="caution">
    <text evidence="4">The sequence shown here is derived from an EMBL/GenBank/DDBJ whole genome shotgun (WGS) entry which is preliminary data.</text>
</comment>
<organism evidence="4 5">
    <name type="scientific">Paractinoplanes pyxinae</name>
    <dbReference type="NCBI Taxonomy" id="2997416"/>
    <lineage>
        <taxon>Bacteria</taxon>
        <taxon>Bacillati</taxon>
        <taxon>Actinomycetota</taxon>
        <taxon>Actinomycetes</taxon>
        <taxon>Micromonosporales</taxon>
        <taxon>Micromonosporaceae</taxon>
        <taxon>Paractinoplanes</taxon>
    </lineage>
</organism>
<keyword evidence="4" id="KW-0378">Hydrolase</keyword>
<evidence type="ECO:0000256" key="2">
    <source>
        <dbReference type="PROSITE-ProRule" id="PRU01091"/>
    </source>
</evidence>
<dbReference type="InterPro" id="IPR036388">
    <property type="entry name" value="WH-like_DNA-bd_sf"/>
</dbReference>
<dbReference type="Gene3D" id="3.40.50.1820">
    <property type="entry name" value="alpha/beta hydrolase"/>
    <property type="match status" value="1"/>
</dbReference>
<dbReference type="EMBL" id="JAPNTZ010000001">
    <property type="protein sequence ID" value="MCY1137128.1"/>
    <property type="molecule type" value="Genomic_DNA"/>
</dbReference>
<accession>A0ABT4AUV1</accession>
<dbReference type="InterPro" id="IPR000073">
    <property type="entry name" value="AB_hydrolase_1"/>
</dbReference>
<feature type="domain" description="OmpR/PhoB-type" evidence="3">
    <location>
        <begin position="1"/>
        <end position="98"/>
    </location>
</feature>
<gene>
    <name evidence="4" type="ORF">OWR29_03895</name>
</gene>
<dbReference type="RefSeq" id="WP_267560952.1">
    <property type="nucleotide sequence ID" value="NZ_JAPNTZ010000001.1"/>
</dbReference>
<dbReference type="PANTHER" id="PTHR43433">
    <property type="entry name" value="HYDROLASE, ALPHA/BETA FOLD FAMILY PROTEIN"/>
    <property type="match status" value="1"/>
</dbReference>
<name>A0ABT4AUV1_9ACTN</name>
<evidence type="ECO:0000313" key="5">
    <source>
        <dbReference type="Proteomes" id="UP001151002"/>
    </source>
</evidence>
<proteinExistence type="predicted"/>
<dbReference type="SUPFAM" id="SSF46894">
    <property type="entry name" value="C-terminal effector domain of the bipartite response regulators"/>
    <property type="match status" value="1"/>
</dbReference>
<dbReference type="Pfam" id="PF00486">
    <property type="entry name" value="Trans_reg_C"/>
    <property type="match status" value="1"/>
</dbReference>
<dbReference type="InterPro" id="IPR001867">
    <property type="entry name" value="OmpR/PhoB-type_DNA-bd"/>
</dbReference>
<dbReference type="PROSITE" id="PS51755">
    <property type="entry name" value="OMPR_PHOB"/>
    <property type="match status" value="1"/>
</dbReference>
<dbReference type="CDD" id="cd00383">
    <property type="entry name" value="trans_reg_C"/>
    <property type="match status" value="1"/>
</dbReference>
<dbReference type="GO" id="GO:0016787">
    <property type="term" value="F:hydrolase activity"/>
    <property type="evidence" value="ECO:0007669"/>
    <property type="project" value="UniProtKB-KW"/>
</dbReference>
<dbReference type="Proteomes" id="UP001151002">
    <property type="component" value="Unassembled WGS sequence"/>
</dbReference>
<evidence type="ECO:0000313" key="4">
    <source>
        <dbReference type="EMBL" id="MCY1137128.1"/>
    </source>
</evidence>
<dbReference type="Pfam" id="PF00561">
    <property type="entry name" value="Abhydrolase_1"/>
    <property type="match status" value="1"/>
</dbReference>
<dbReference type="InterPro" id="IPR050471">
    <property type="entry name" value="AB_hydrolase"/>
</dbReference>
<feature type="DNA-binding region" description="OmpR/PhoB-type" evidence="2">
    <location>
        <begin position="1"/>
        <end position="98"/>
    </location>
</feature>
<reference evidence="4" key="1">
    <citation type="submission" date="2022-11" db="EMBL/GenBank/DDBJ databases">
        <authorList>
            <person name="Somphong A."/>
            <person name="Phongsopitanun W."/>
        </authorList>
    </citation>
    <scope>NUCLEOTIDE SEQUENCE</scope>
    <source>
        <strain evidence="4">Pm04-4</strain>
    </source>
</reference>
<dbReference type="InterPro" id="IPR029058">
    <property type="entry name" value="AB_hydrolase_fold"/>
</dbReference>
<evidence type="ECO:0000256" key="1">
    <source>
        <dbReference type="ARBA" id="ARBA00023125"/>
    </source>
</evidence>
<evidence type="ECO:0000259" key="3">
    <source>
        <dbReference type="PROSITE" id="PS51755"/>
    </source>
</evidence>
<dbReference type="PRINTS" id="PR00111">
    <property type="entry name" value="ABHYDROLASE"/>
</dbReference>
<keyword evidence="1 2" id="KW-0238">DNA-binding</keyword>
<dbReference type="SMART" id="SM00862">
    <property type="entry name" value="Trans_reg_C"/>
    <property type="match status" value="1"/>
</dbReference>
<keyword evidence="5" id="KW-1185">Reference proteome</keyword>
<dbReference type="PANTHER" id="PTHR43433:SF8">
    <property type="entry name" value="BIFUNCTIONAL LIPASE_ADENYLATE CYCLASE LIPJ"/>
    <property type="match status" value="1"/>
</dbReference>
<protein>
    <submittedName>
        <fullName evidence="4">Alpha/beta fold hydrolase</fullName>
    </submittedName>
</protein>
<dbReference type="Gene3D" id="1.10.10.10">
    <property type="entry name" value="Winged helix-like DNA-binding domain superfamily/Winged helix DNA-binding domain"/>
    <property type="match status" value="1"/>
</dbReference>
<dbReference type="SUPFAM" id="SSF53474">
    <property type="entry name" value="alpha/beta-Hydrolases"/>
    <property type="match status" value="1"/>
</dbReference>